<protein>
    <submittedName>
        <fullName evidence="2">Uncharacterized protein</fullName>
    </submittedName>
</protein>
<dbReference type="EMBL" id="CADCTK010000007">
    <property type="protein sequence ID" value="CAA9209561.1"/>
    <property type="molecule type" value="Genomic_DNA"/>
</dbReference>
<dbReference type="AlphaFoldDB" id="A0A6J4GYL6"/>
<gene>
    <name evidence="2" type="ORF">AVDCRST_MAG26-28</name>
</gene>
<organism evidence="2">
    <name type="scientific">uncultured Chloroflexia bacterium</name>
    <dbReference type="NCBI Taxonomy" id="1672391"/>
    <lineage>
        <taxon>Bacteria</taxon>
        <taxon>Bacillati</taxon>
        <taxon>Chloroflexota</taxon>
        <taxon>Chloroflexia</taxon>
        <taxon>environmental samples</taxon>
    </lineage>
</organism>
<evidence type="ECO:0000313" key="2">
    <source>
        <dbReference type="EMBL" id="CAA9209561.1"/>
    </source>
</evidence>
<feature type="compositionally biased region" description="Polar residues" evidence="1">
    <location>
        <begin position="78"/>
        <end position="99"/>
    </location>
</feature>
<name>A0A6J4GYL6_9CHLR</name>
<sequence>MAALHSFGQAHSVAVWHLPLPARQATPVHRGAVSYIVWLFQGAVCQFGGAYSRPGFTTTRTNPEKIRAGASPAIPRRQSGQSSALSRRRCSISSQAVEG</sequence>
<proteinExistence type="predicted"/>
<feature type="region of interest" description="Disordered" evidence="1">
    <location>
        <begin position="56"/>
        <end position="99"/>
    </location>
</feature>
<accession>A0A6J4GYL6</accession>
<reference evidence="2" key="1">
    <citation type="submission" date="2020-02" db="EMBL/GenBank/DDBJ databases">
        <authorList>
            <person name="Meier V. D."/>
        </authorList>
    </citation>
    <scope>NUCLEOTIDE SEQUENCE</scope>
    <source>
        <strain evidence="2">AVDCRST_MAG26</strain>
    </source>
</reference>
<evidence type="ECO:0000256" key="1">
    <source>
        <dbReference type="SAM" id="MobiDB-lite"/>
    </source>
</evidence>